<proteinExistence type="predicted"/>
<dbReference type="InterPro" id="IPR051796">
    <property type="entry name" value="ISF_SsuE-like"/>
</dbReference>
<evidence type="ECO:0000256" key="1">
    <source>
        <dbReference type="ARBA" id="ARBA00022630"/>
    </source>
</evidence>
<keyword evidence="1" id="KW-0285">Flavoprotein</keyword>
<reference evidence="4 5" key="1">
    <citation type="submission" date="2012-12" db="EMBL/GenBank/DDBJ databases">
        <title>Genome assembly of Fulvivirga imtechensis AK7.</title>
        <authorList>
            <person name="Nupur N."/>
            <person name="Khatri I."/>
            <person name="Kumar R."/>
            <person name="Subramanian S."/>
            <person name="Pinnaka A."/>
        </authorList>
    </citation>
    <scope>NUCLEOTIDE SEQUENCE [LARGE SCALE GENOMIC DNA]</scope>
    <source>
        <strain evidence="4 5">AK7</strain>
    </source>
</reference>
<organism evidence="4 5">
    <name type="scientific">Fulvivirga imtechensis AK7</name>
    <dbReference type="NCBI Taxonomy" id="1237149"/>
    <lineage>
        <taxon>Bacteria</taxon>
        <taxon>Pseudomonadati</taxon>
        <taxon>Bacteroidota</taxon>
        <taxon>Cytophagia</taxon>
        <taxon>Cytophagales</taxon>
        <taxon>Fulvivirgaceae</taxon>
        <taxon>Fulvivirga</taxon>
    </lineage>
</organism>
<dbReference type="GO" id="GO:0016491">
    <property type="term" value="F:oxidoreductase activity"/>
    <property type="evidence" value="ECO:0007669"/>
    <property type="project" value="InterPro"/>
</dbReference>
<dbReference type="InterPro" id="IPR005025">
    <property type="entry name" value="FMN_Rdtase-like_dom"/>
</dbReference>
<dbReference type="eggNOG" id="COG0655">
    <property type="taxonomic scope" value="Bacteria"/>
</dbReference>
<sequence>MKPLIIQGSSRSNGDTGKIVDEVKICIDADVVDLKKYNISQYDYEHAYTSDDFMKVAEEMTGRNKLIFVSPVYWYSMSGLMKAFFDRLTDLLDFKKEMARQLAGKDMYVISCSNSLDPGQGFELPFAQTAEYLDMNFKGYLHTWVTGDMIPEEVKLKINQFVKN</sequence>
<gene>
    <name evidence="4" type="ORF">C900_01224</name>
</gene>
<protein>
    <submittedName>
        <fullName evidence="4">NADPH-dependent FMN reductase</fullName>
    </submittedName>
</protein>
<evidence type="ECO:0000256" key="2">
    <source>
        <dbReference type="ARBA" id="ARBA00022643"/>
    </source>
</evidence>
<dbReference type="OrthoDB" id="9805976at2"/>
<dbReference type="RefSeq" id="WP_009578840.1">
    <property type="nucleotide sequence ID" value="NZ_AMZN01000016.1"/>
</dbReference>
<evidence type="ECO:0000313" key="4">
    <source>
        <dbReference type="EMBL" id="ELR72550.1"/>
    </source>
</evidence>
<dbReference type="PANTHER" id="PTHR43278">
    <property type="entry name" value="NAD(P)H-DEPENDENT FMN-CONTAINING OXIDOREDUCTASE YWQN-RELATED"/>
    <property type="match status" value="1"/>
</dbReference>
<dbReference type="InterPro" id="IPR029039">
    <property type="entry name" value="Flavoprotein-like_sf"/>
</dbReference>
<dbReference type="SUPFAM" id="SSF52218">
    <property type="entry name" value="Flavoproteins"/>
    <property type="match status" value="1"/>
</dbReference>
<comment type="caution">
    <text evidence="4">The sequence shown here is derived from an EMBL/GenBank/DDBJ whole genome shotgun (WGS) entry which is preliminary data.</text>
</comment>
<dbReference type="Pfam" id="PF03358">
    <property type="entry name" value="FMN_red"/>
    <property type="match status" value="1"/>
</dbReference>
<feature type="domain" description="NADPH-dependent FMN reductase-like" evidence="3">
    <location>
        <begin position="1"/>
        <end position="128"/>
    </location>
</feature>
<dbReference type="Proteomes" id="UP000011135">
    <property type="component" value="Unassembled WGS sequence"/>
</dbReference>
<evidence type="ECO:0000313" key="5">
    <source>
        <dbReference type="Proteomes" id="UP000011135"/>
    </source>
</evidence>
<evidence type="ECO:0000259" key="3">
    <source>
        <dbReference type="Pfam" id="PF03358"/>
    </source>
</evidence>
<dbReference type="PANTHER" id="PTHR43278:SF4">
    <property type="entry name" value="NAD(P)H-DEPENDENT FMN-CONTAINING OXIDOREDUCTASE YWQN-RELATED"/>
    <property type="match status" value="1"/>
</dbReference>
<keyword evidence="5" id="KW-1185">Reference proteome</keyword>
<dbReference type="AlphaFoldDB" id="L8JUS7"/>
<dbReference type="Gene3D" id="3.40.50.360">
    <property type="match status" value="1"/>
</dbReference>
<keyword evidence="2" id="KW-0288">FMN</keyword>
<name>L8JUS7_9BACT</name>
<accession>L8JUS7</accession>
<dbReference type="STRING" id="1237149.C900_01224"/>
<dbReference type="EMBL" id="AMZN01000016">
    <property type="protein sequence ID" value="ELR72550.1"/>
    <property type="molecule type" value="Genomic_DNA"/>
</dbReference>